<protein>
    <submittedName>
        <fullName evidence="2">Uncharacterized protein</fullName>
    </submittedName>
</protein>
<evidence type="ECO:0000256" key="1">
    <source>
        <dbReference type="SAM" id="MobiDB-lite"/>
    </source>
</evidence>
<sequence length="222" mass="24402">MVTESPHHQPLLSSLILRPSVGDGSDGAGGGGRTGGSNYEPGEVHRESPSYSRSERYSEDPVFGSNLRMTLLLYNNKISPGRGGDRPLGRGFDEPGFGPGPHRGEGMREKYPNVHQGKVTGSAPILCKCGNLNFSSGEFCHNCKRPRYSSVTTVEGIAFSMKRKGLRDNHPLRLYLSLHFLNVAVVTGADRQLEEFLYQKSFVRICTWRVGEMFGILLGEAE</sequence>
<feature type="compositionally biased region" description="Gly residues" evidence="1">
    <location>
        <begin position="24"/>
        <end position="35"/>
    </location>
</feature>
<dbReference type="EMBL" id="CAADRP010000513">
    <property type="protein sequence ID" value="VFU29145.1"/>
    <property type="molecule type" value="Genomic_DNA"/>
</dbReference>
<feature type="region of interest" description="Disordered" evidence="1">
    <location>
        <begin position="17"/>
        <end position="59"/>
    </location>
</feature>
<dbReference type="AlphaFoldDB" id="A0A6N2L1D4"/>
<organism evidence="2">
    <name type="scientific">Salix viminalis</name>
    <name type="common">Common osier</name>
    <name type="synonym">Basket willow</name>
    <dbReference type="NCBI Taxonomy" id="40686"/>
    <lineage>
        <taxon>Eukaryota</taxon>
        <taxon>Viridiplantae</taxon>
        <taxon>Streptophyta</taxon>
        <taxon>Embryophyta</taxon>
        <taxon>Tracheophyta</taxon>
        <taxon>Spermatophyta</taxon>
        <taxon>Magnoliopsida</taxon>
        <taxon>eudicotyledons</taxon>
        <taxon>Gunneridae</taxon>
        <taxon>Pentapetalae</taxon>
        <taxon>rosids</taxon>
        <taxon>fabids</taxon>
        <taxon>Malpighiales</taxon>
        <taxon>Salicaceae</taxon>
        <taxon>Saliceae</taxon>
        <taxon>Salix</taxon>
    </lineage>
</organism>
<accession>A0A6N2L1D4</accession>
<reference evidence="2" key="1">
    <citation type="submission" date="2019-03" db="EMBL/GenBank/DDBJ databases">
        <authorList>
            <person name="Mank J."/>
            <person name="Almeida P."/>
        </authorList>
    </citation>
    <scope>NUCLEOTIDE SEQUENCE</scope>
    <source>
        <strain evidence="2">78183</strain>
    </source>
</reference>
<name>A0A6N2L1D4_SALVM</name>
<proteinExistence type="predicted"/>
<evidence type="ECO:0000313" key="2">
    <source>
        <dbReference type="EMBL" id="VFU29145.1"/>
    </source>
</evidence>
<feature type="compositionally biased region" description="Basic and acidic residues" evidence="1">
    <location>
        <begin position="42"/>
        <end position="59"/>
    </location>
</feature>
<gene>
    <name evidence="2" type="ORF">SVIM_LOCUS103574</name>
</gene>